<dbReference type="CDD" id="cd00158">
    <property type="entry name" value="RHOD"/>
    <property type="match status" value="1"/>
</dbReference>
<keyword evidence="4" id="KW-1185">Reference proteome</keyword>
<feature type="signal peptide" evidence="1">
    <location>
        <begin position="1"/>
        <end position="20"/>
    </location>
</feature>
<proteinExistence type="predicted"/>
<dbReference type="Proteomes" id="UP000297762">
    <property type="component" value="Unassembled WGS sequence"/>
</dbReference>
<evidence type="ECO:0000256" key="1">
    <source>
        <dbReference type="SAM" id="SignalP"/>
    </source>
</evidence>
<dbReference type="Pfam" id="PF00581">
    <property type="entry name" value="Rhodanese"/>
    <property type="match status" value="1"/>
</dbReference>
<name>A0A4R9K747_9LEPT</name>
<dbReference type="InterPro" id="IPR001763">
    <property type="entry name" value="Rhodanese-like_dom"/>
</dbReference>
<dbReference type="PROSITE" id="PS51257">
    <property type="entry name" value="PROKAR_LIPOPROTEIN"/>
    <property type="match status" value="1"/>
</dbReference>
<dbReference type="RefSeq" id="WP_135649502.1">
    <property type="nucleotide sequence ID" value="NZ_RQGF01000026.1"/>
</dbReference>
<feature type="chain" id="PRO_5020520157" evidence="1">
    <location>
        <begin position="21"/>
        <end position="117"/>
    </location>
</feature>
<keyword evidence="1" id="KW-0732">Signal</keyword>
<dbReference type="EMBL" id="RQGF01000026">
    <property type="protein sequence ID" value="TGL61467.1"/>
    <property type="molecule type" value="Genomic_DNA"/>
</dbReference>
<dbReference type="SUPFAM" id="SSF52821">
    <property type="entry name" value="Rhodanese/Cell cycle control phosphatase"/>
    <property type="match status" value="1"/>
</dbReference>
<evidence type="ECO:0000259" key="2">
    <source>
        <dbReference type="PROSITE" id="PS50206"/>
    </source>
</evidence>
<organism evidence="3 4">
    <name type="scientific">Leptospira sarikeiensis</name>
    <dbReference type="NCBI Taxonomy" id="2484943"/>
    <lineage>
        <taxon>Bacteria</taxon>
        <taxon>Pseudomonadati</taxon>
        <taxon>Spirochaetota</taxon>
        <taxon>Spirochaetia</taxon>
        <taxon>Leptospirales</taxon>
        <taxon>Leptospiraceae</taxon>
        <taxon>Leptospira</taxon>
    </lineage>
</organism>
<gene>
    <name evidence="3" type="ORF">EHQ64_10810</name>
</gene>
<evidence type="ECO:0000313" key="4">
    <source>
        <dbReference type="Proteomes" id="UP000297762"/>
    </source>
</evidence>
<dbReference type="OrthoDB" id="9800872at2"/>
<accession>A0A4R9K747</accession>
<dbReference type="InterPro" id="IPR036873">
    <property type="entry name" value="Rhodanese-like_dom_sf"/>
</dbReference>
<protein>
    <submittedName>
        <fullName evidence="3">Rhodanese-like domain-containing protein</fullName>
    </submittedName>
</protein>
<dbReference type="PANTHER" id="PTHR43031">
    <property type="entry name" value="FAD-DEPENDENT OXIDOREDUCTASE"/>
    <property type="match status" value="1"/>
</dbReference>
<sequence length="117" mass="13113">MRPKLCFLLFLLSFSLYSCGKSNSDKEISDWVENGALVVDVRTPKEFEREHFPGAINIPIDSISLRQDELGPKDRQIILYCQSGGRSSRAESFLLEEGFTKVKNAGGIEHLFSATSK</sequence>
<dbReference type="AlphaFoldDB" id="A0A4R9K747"/>
<reference evidence="3" key="1">
    <citation type="journal article" date="2019" name="PLoS Negl. Trop. Dis.">
        <title>Revisiting the worldwide diversity of Leptospira species in the environment.</title>
        <authorList>
            <person name="Vincent A.T."/>
            <person name="Schiettekatte O."/>
            <person name="Bourhy P."/>
            <person name="Veyrier F.J."/>
            <person name="Picardeau M."/>
        </authorList>
    </citation>
    <scope>NUCLEOTIDE SEQUENCE [LARGE SCALE GENOMIC DNA]</scope>
    <source>
        <strain evidence="3">201702455</strain>
    </source>
</reference>
<dbReference type="PROSITE" id="PS50206">
    <property type="entry name" value="RHODANESE_3"/>
    <property type="match status" value="1"/>
</dbReference>
<dbReference type="SMART" id="SM00450">
    <property type="entry name" value="RHOD"/>
    <property type="match status" value="1"/>
</dbReference>
<dbReference type="Gene3D" id="3.40.250.10">
    <property type="entry name" value="Rhodanese-like domain"/>
    <property type="match status" value="1"/>
</dbReference>
<comment type="caution">
    <text evidence="3">The sequence shown here is derived from an EMBL/GenBank/DDBJ whole genome shotgun (WGS) entry which is preliminary data.</text>
</comment>
<dbReference type="InterPro" id="IPR050229">
    <property type="entry name" value="GlpE_sulfurtransferase"/>
</dbReference>
<feature type="domain" description="Rhodanese" evidence="2">
    <location>
        <begin position="32"/>
        <end position="116"/>
    </location>
</feature>
<dbReference type="PANTHER" id="PTHR43031:SF1">
    <property type="entry name" value="PYRIDINE NUCLEOTIDE-DISULPHIDE OXIDOREDUCTASE"/>
    <property type="match status" value="1"/>
</dbReference>
<evidence type="ECO:0000313" key="3">
    <source>
        <dbReference type="EMBL" id="TGL61467.1"/>
    </source>
</evidence>